<protein>
    <submittedName>
        <fullName evidence="2">Uncharacterized protein</fullName>
    </submittedName>
</protein>
<feature type="region of interest" description="Disordered" evidence="1">
    <location>
        <begin position="77"/>
        <end position="97"/>
    </location>
</feature>
<dbReference type="AlphaFoldDB" id="A0A0D2P8U6"/>
<sequence length="97" mass="10888">MFYPSTAGSVTSFVAPHYPGSRSYYPAPMSAVMPGQHYYPTMHAPMSAPMMYPQQYGYPAQTAMPYYGHAPTVIVSSAPRRHHSHRRSRSRGFLGYL</sequence>
<name>A0A0D2P8U6_HYPSF</name>
<dbReference type="Proteomes" id="UP000054270">
    <property type="component" value="Unassembled WGS sequence"/>
</dbReference>
<proteinExistence type="predicted"/>
<evidence type="ECO:0000313" key="3">
    <source>
        <dbReference type="Proteomes" id="UP000054270"/>
    </source>
</evidence>
<gene>
    <name evidence="2" type="ORF">HYPSUDRAFT_71126</name>
</gene>
<feature type="compositionally biased region" description="Basic residues" evidence="1">
    <location>
        <begin position="79"/>
        <end position="90"/>
    </location>
</feature>
<evidence type="ECO:0000256" key="1">
    <source>
        <dbReference type="SAM" id="MobiDB-lite"/>
    </source>
</evidence>
<dbReference type="OrthoDB" id="3023920at2759"/>
<reference evidence="3" key="1">
    <citation type="submission" date="2014-04" db="EMBL/GenBank/DDBJ databases">
        <title>Evolutionary Origins and Diversification of the Mycorrhizal Mutualists.</title>
        <authorList>
            <consortium name="DOE Joint Genome Institute"/>
            <consortium name="Mycorrhizal Genomics Consortium"/>
            <person name="Kohler A."/>
            <person name="Kuo A."/>
            <person name="Nagy L.G."/>
            <person name="Floudas D."/>
            <person name="Copeland A."/>
            <person name="Barry K.W."/>
            <person name="Cichocki N."/>
            <person name="Veneault-Fourrey C."/>
            <person name="LaButti K."/>
            <person name="Lindquist E.A."/>
            <person name="Lipzen A."/>
            <person name="Lundell T."/>
            <person name="Morin E."/>
            <person name="Murat C."/>
            <person name="Riley R."/>
            <person name="Ohm R."/>
            <person name="Sun H."/>
            <person name="Tunlid A."/>
            <person name="Henrissat B."/>
            <person name="Grigoriev I.V."/>
            <person name="Hibbett D.S."/>
            <person name="Martin F."/>
        </authorList>
    </citation>
    <scope>NUCLEOTIDE SEQUENCE [LARGE SCALE GENOMIC DNA]</scope>
    <source>
        <strain evidence="3">FD-334 SS-4</strain>
    </source>
</reference>
<accession>A0A0D2P8U6</accession>
<dbReference type="EMBL" id="KN817615">
    <property type="protein sequence ID" value="KJA16760.1"/>
    <property type="molecule type" value="Genomic_DNA"/>
</dbReference>
<dbReference type="OMA" id="APRPYHA"/>
<evidence type="ECO:0000313" key="2">
    <source>
        <dbReference type="EMBL" id="KJA16760.1"/>
    </source>
</evidence>
<keyword evidence="3" id="KW-1185">Reference proteome</keyword>
<organism evidence="2 3">
    <name type="scientific">Hypholoma sublateritium (strain FD-334 SS-4)</name>
    <dbReference type="NCBI Taxonomy" id="945553"/>
    <lineage>
        <taxon>Eukaryota</taxon>
        <taxon>Fungi</taxon>
        <taxon>Dikarya</taxon>
        <taxon>Basidiomycota</taxon>
        <taxon>Agaricomycotina</taxon>
        <taxon>Agaricomycetes</taxon>
        <taxon>Agaricomycetidae</taxon>
        <taxon>Agaricales</taxon>
        <taxon>Agaricineae</taxon>
        <taxon>Strophariaceae</taxon>
        <taxon>Hypholoma</taxon>
    </lineage>
</organism>